<proteinExistence type="predicted"/>
<dbReference type="Pfam" id="PF08239">
    <property type="entry name" value="SH3_3"/>
    <property type="match status" value="1"/>
</dbReference>
<keyword evidence="1" id="KW-0472">Membrane</keyword>
<sequence length="155" mass="16281">MAVTDMLQAGHGAPAYLLALAITLVLAAFLTPRRWWRRPTARGLAVLGAGTWAIGALLLPAVAVPQAAPLPMPAPGAVVSAPRLPASGRPYRVYRDLNVRDGAGVGAPRLAVVPAGALVTPTGEREGDWWRVRYGAAPQHTGWASSLWLRQAGEP</sequence>
<organism evidence="3 4">
    <name type="scientific">Pseudoduganella buxea</name>
    <dbReference type="NCBI Taxonomy" id="1949069"/>
    <lineage>
        <taxon>Bacteria</taxon>
        <taxon>Pseudomonadati</taxon>
        <taxon>Pseudomonadota</taxon>
        <taxon>Betaproteobacteria</taxon>
        <taxon>Burkholderiales</taxon>
        <taxon>Oxalobacteraceae</taxon>
        <taxon>Telluria group</taxon>
        <taxon>Pseudoduganella</taxon>
    </lineage>
</organism>
<protein>
    <recommendedName>
        <fullName evidence="2">SH3b domain-containing protein</fullName>
    </recommendedName>
</protein>
<dbReference type="Gene3D" id="2.30.30.40">
    <property type="entry name" value="SH3 Domains"/>
    <property type="match status" value="1"/>
</dbReference>
<dbReference type="InterPro" id="IPR003646">
    <property type="entry name" value="SH3-like_bac-type"/>
</dbReference>
<dbReference type="RefSeq" id="WP_229427788.1">
    <property type="nucleotide sequence ID" value="NZ_BMKG01000036.1"/>
</dbReference>
<keyword evidence="1" id="KW-1133">Transmembrane helix</keyword>
<evidence type="ECO:0000313" key="4">
    <source>
        <dbReference type="Proteomes" id="UP000622638"/>
    </source>
</evidence>
<accession>A0ABQ1LDK9</accession>
<evidence type="ECO:0000256" key="1">
    <source>
        <dbReference type="SAM" id="Phobius"/>
    </source>
</evidence>
<dbReference type="Proteomes" id="UP000622638">
    <property type="component" value="Unassembled WGS sequence"/>
</dbReference>
<gene>
    <name evidence="3" type="ORF">GCM10011572_50930</name>
</gene>
<evidence type="ECO:0000313" key="3">
    <source>
        <dbReference type="EMBL" id="GGC23213.1"/>
    </source>
</evidence>
<comment type="caution">
    <text evidence="3">The sequence shown here is derived from an EMBL/GenBank/DDBJ whole genome shotgun (WGS) entry which is preliminary data.</text>
</comment>
<feature type="domain" description="SH3b" evidence="2">
    <location>
        <begin position="96"/>
        <end position="148"/>
    </location>
</feature>
<feature type="transmembrane region" description="Helical" evidence="1">
    <location>
        <begin position="13"/>
        <end position="31"/>
    </location>
</feature>
<feature type="transmembrane region" description="Helical" evidence="1">
    <location>
        <begin position="43"/>
        <end position="63"/>
    </location>
</feature>
<name>A0ABQ1LDK9_9BURK</name>
<keyword evidence="1" id="KW-0812">Transmembrane</keyword>
<evidence type="ECO:0000259" key="2">
    <source>
        <dbReference type="Pfam" id="PF08239"/>
    </source>
</evidence>
<reference evidence="4" key="1">
    <citation type="journal article" date="2019" name="Int. J. Syst. Evol. Microbiol.">
        <title>The Global Catalogue of Microorganisms (GCM) 10K type strain sequencing project: providing services to taxonomists for standard genome sequencing and annotation.</title>
        <authorList>
            <consortium name="The Broad Institute Genomics Platform"/>
            <consortium name="The Broad Institute Genome Sequencing Center for Infectious Disease"/>
            <person name="Wu L."/>
            <person name="Ma J."/>
        </authorList>
    </citation>
    <scope>NUCLEOTIDE SEQUENCE [LARGE SCALE GENOMIC DNA]</scope>
    <source>
        <strain evidence="4">CGMCC 1.15931</strain>
    </source>
</reference>
<keyword evidence="4" id="KW-1185">Reference proteome</keyword>
<dbReference type="EMBL" id="BMKG01000036">
    <property type="protein sequence ID" value="GGC23213.1"/>
    <property type="molecule type" value="Genomic_DNA"/>
</dbReference>